<dbReference type="AlphaFoldDB" id="A0A494Y5U3"/>
<dbReference type="EMBL" id="RBZU01000002">
    <property type="protein sequence ID" value="RKP57653.1"/>
    <property type="molecule type" value="Genomic_DNA"/>
</dbReference>
<keyword evidence="3" id="KW-1185">Reference proteome</keyword>
<accession>A0A494Y5U3</accession>
<keyword evidence="1" id="KW-0812">Transmembrane</keyword>
<feature type="transmembrane region" description="Helical" evidence="1">
    <location>
        <begin position="6"/>
        <end position="23"/>
    </location>
</feature>
<evidence type="ECO:0000313" key="2">
    <source>
        <dbReference type="EMBL" id="RKP57653.1"/>
    </source>
</evidence>
<reference evidence="2 3" key="1">
    <citation type="submission" date="2018-10" db="EMBL/GenBank/DDBJ databases">
        <title>Robbsia sp. DHC34, isolated from soil.</title>
        <authorList>
            <person name="Gao Z.-H."/>
            <person name="Qiu L.-H."/>
        </authorList>
    </citation>
    <scope>NUCLEOTIDE SEQUENCE [LARGE SCALE GENOMIC DNA]</scope>
    <source>
        <strain evidence="2 3">DHC34</strain>
    </source>
</reference>
<comment type="caution">
    <text evidence="2">The sequence shown here is derived from an EMBL/GenBank/DDBJ whole genome shotgun (WGS) entry which is preliminary data.</text>
</comment>
<evidence type="ECO:0000313" key="3">
    <source>
        <dbReference type="Proteomes" id="UP000270342"/>
    </source>
</evidence>
<evidence type="ECO:0000256" key="1">
    <source>
        <dbReference type="SAM" id="Phobius"/>
    </source>
</evidence>
<feature type="transmembrane region" description="Helical" evidence="1">
    <location>
        <begin position="63"/>
        <end position="85"/>
    </location>
</feature>
<proteinExistence type="predicted"/>
<keyword evidence="1" id="KW-1133">Transmembrane helix</keyword>
<sequence length="86" mass="9455">MVLHLALLAAVIAFFASIVYINLRVHIATMRTRVNQDPFPLQGATRQQALAKIEQWEAQRKKLGPIAVSLIGAAIGLAMLFPSAFR</sequence>
<organism evidence="2 3">
    <name type="scientific">Pararobbsia silviterrae</name>
    <dbReference type="NCBI Taxonomy" id="1792498"/>
    <lineage>
        <taxon>Bacteria</taxon>
        <taxon>Pseudomonadati</taxon>
        <taxon>Pseudomonadota</taxon>
        <taxon>Betaproteobacteria</taxon>
        <taxon>Burkholderiales</taxon>
        <taxon>Burkholderiaceae</taxon>
        <taxon>Pararobbsia</taxon>
    </lineage>
</organism>
<gene>
    <name evidence="2" type="ORF">D7S86_06830</name>
</gene>
<dbReference type="Proteomes" id="UP000270342">
    <property type="component" value="Unassembled WGS sequence"/>
</dbReference>
<name>A0A494Y5U3_9BURK</name>
<protein>
    <submittedName>
        <fullName evidence="2">Uncharacterized protein</fullName>
    </submittedName>
</protein>
<keyword evidence="1" id="KW-0472">Membrane</keyword>